<dbReference type="Proteomes" id="UP001050975">
    <property type="component" value="Unassembled WGS sequence"/>
</dbReference>
<evidence type="ECO:0000259" key="2">
    <source>
        <dbReference type="Pfam" id="PF01569"/>
    </source>
</evidence>
<feature type="domain" description="Phosphatidic acid phosphatase type 2/haloperoxidase" evidence="2">
    <location>
        <begin position="306"/>
        <end position="436"/>
    </location>
</feature>
<dbReference type="InterPro" id="IPR036938">
    <property type="entry name" value="PAP2/HPO_sf"/>
</dbReference>
<keyword evidence="1" id="KW-0812">Transmembrane</keyword>
<dbReference type="InterPro" id="IPR000326">
    <property type="entry name" value="PAP2/HPO"/>
</dbReference>
<dbReference type="PANTHER" id="PTHR34599">
    <property type="entry name" value="PEROXIDASE-RELATED"/>
    <property type="match status" value="1"/>
</dbReference>
<keyword evidence="1" id="KW-0472">Membrane</keyword>
<feature type="transmembrane region" description="Helical" evidence="1">
    <location>
        <begin position="12"/>
        <end position="29"/>
    </location>
</feature>
<comment type="caution">
    <text evidence="3">The sequence shown here is derived from an EMBL/GenBank/DDBJ whole genome shotgun (WGS) entry which is preliminary data.</text>
</comment>
<dbReference type="Pfam" id="PF01569">
    <property type="entry name" value="PAP2"/>
    <property type="match status" value="1"/>
</dbReference>
<dbReference type="AlphaFoldDB" id="A0AAV3XI59"/>
<keyword evidence="4" id="KW-1185">Reference proteome</keyword>
<dbReference type="InterPro" id="IPR052559">
    <property type="entry name" value="V-haloperoxidase"/>
</dbReference>
<proteinExistence type="predicted"/>
<protein>
    <recommendedName>
        <fullName evidence="2">Phosphatidic acid phosphatase type 2/haloperoxidase domain-containing protein</fullName>
    </recommendedName>
</protein>
<sequence>MKPNSERSIIGISVKAIAIGTIASLSFIACKSQKVQLLSAVQPGANAQAVAPRQQAKDAVMEWNAIALSTIRTDKTSPPMAAHNLAMVHGAVYDAVNGIAATHKRYRVQVQAPPGASEAAAAIAAAHRMLVNLYPKQAAALDAAKTESLAKIAEGKSKTDGIKLGETVADQIFAWRQNDGSNAEVAYTPINQPGYWQPVPPEFKSASMPHWKNVKPFAMTKGEQFRIAKMPSLTSAEYTAEFNQTKEIGAKDSTTRTADQTAIAKFWLNGSGTLTPPGHWNQIAADVAIKRGNTLQQNARLFALLNIALADASIIDGDQKYTFNRWRPITAIQQADKDDNPETTADANWTPLLSTPSSPAYVSGHSTFGGAADAVLTAYFGDKVSFTATADPSVNLPPRSFNNFTQAAEEAGMSRVYGGAHWMSDNRDGLTAGRNLGKYVVQNFLTPN</sequence>
<evidence type="ECO:0000256" key="1">
    <source>
        <dbReference type="SAM" id="Phobius"/>
    </source>
</evidence>
<accession>A0AAV3XI59</accession>
<dbReference type="RefSeq" id="WP_226587379.1">
    <property type="nucleotide sequence ID" value="NZ_BLAY01000112.1"/>
</dbReference>
<dbReference type="Gene3D" id="1.10.606.20">
    <property type="match status" value="1"/>
</dbReference>
<dbReference type="CDD" id="cd03398">
    <property type="entry name" value="PAP2_haloperoxidase"/>
    <property type="match status" value="1"/>
</dbReference>
<evidence type="ECO:0000313" key="4">
    <source>
        <dbReference type="Proteomes" id="UP001050975"/>
    </source>
</evidence>
<dbReference type="PANTHER" id="PTHR34599:SF1">
    <property type="entry name" value="PHOSPHATIDIC ACID PHOSPHATASE TYPE 2_HALOPEROXIDASE DOMAIN-CONTAINING PROTEIN"/>
    <property type="match status" value="1"/>
</dbReference>
<dbReference type="SUPFAM" id="SSF48317">
    <property type="entry name" value="Acid phosphatase/Vanadium-dependent haloperoxidase"/>
    <property type="match status" value="1"/>
</dbReference>
<dbReference type="EMBL" id="BLAY01000112">
    <property type="protein sequence ID" value="GET41161.1"/>
    <property type="molecule type" value="Genomic_DNA"/>
</dbReference>
<dbReference type="PROSITE" id="PS51257">
    <property type="entry name" value="PROKAR_LIPOPROTEIN"/>
    <property type="match status" value="1"/>
</dbReference>
<organism evidence="3 4">
    <name type="scientific">Microseira wollei NIES-4236</name>
    <dbReference type="NCBI Taxonomy" id="2530354"/>
    <lineage>
        <taxon>Bacteria</taxon>
        <taxon>Bacillati</taxon>
        <taxon>Cyanobacteriota</taxon>
        <taxon>Cyanophyceae</taxon>
        <taxon>Oscillatoriophycideae</taxon>
        <taxon>Aerosakkonematales</taxon>
        <taxon>Aerosakkonemataceae</taxon>
        <taxon>Microseira</taxon>
    </lineage>
</organism>
<keyword evidence="1" id="KW-1133">Transmembrane helix</keyword>
<evidence type="ECO:0000313" key="3">
    <source>
        <dbReference type="EMBL" id="GET41161.1"/>
    </source>
</evidence>
<gene>
    <name evidence="3" type="ORF">MiSe_59730</name>
</gene>
<name>A0AAV3XI59_9CYAN</name>
<reference evidence="3" key="1">
    <citation type="submission" date="2019-10" db="EMBL/GenBank/DDBJ databases">
        <title>Draft genome sequece of Microseira wollei NIES-4236.</title>
        <authorList>
            <person name="Yamaguchi H."/>
            <person name="Suzuki S."/>
            <person name="Kawachi M."/>
        </authorList>
    </citation>
    <scope>NUCLEOTIDE SEQUENCE</scope>
    <source>
        <strain evidence="3">NIES-4236</strain>
    </source>
</reference>